<dbReference type="SUPFAM" id="SSF51735">
    <property type="entry name" value="NAD(P)-binding Rossmann-fold domains"/>
    <property type="match status" value="1"/>
</dbReference>
<evidence type="ECO:0000313" key="5">
    <source>
        <dbReference type="Proteomes" id="UP000255549"/>
    </source>
</evidence>
<dbReference type="EC" id="1.-.-.-" evidence="4"/>
<keyword evidence="4" id="KW-0560">Oxidoreductase</keyword>
<feature type="domain" description="Gfo/Idh/MocA-like oxidoreductase C-terminal" evidence="3">
    <location>
        <begin position="130"/>
        <end position="345"/>
    </location>
</feature>
<dbReference type="InterPro" id="IPR036291">
    <property type="entry name" value="NAD(P)-bd_dom_sf"/>
</dbReference>
<dbReference type="Proteomes" id="UP000255549">
    <property type="component" value="Unassembled WGS sequence"/>
</dbReference>
<keyword evidence="5" id="KW-1185">Reference proteome</keyword>
<dbReference type="Gene3D" id="3.40.50.720">
    <property type="entry name" value="NAD(P)-binding Rossmann-like Domain"/>
    <property type="match status" value="1"/>
</dbReference>
<protein>
    <submittedName>
        <fullName evidence="4">Putative oxidoreductase</fullName>
        <ecNumber evidence="4">1.-.-.-</ecNumber>
    </submittedName>
</protein>
<evidence type="ECO:0000313" key="4">
    <source>
        <dbReference type="EMBL" id="SUM43536.1"/>
    </source>
</evidence>
<feature type="domain" description="Gfo/Idh/MocA-like oxidoreductase N-terminal" evidence="2">
    <location>
        <begin position="2"/>
        <end position="101"/>
    </location>
</feature>
<dbReference type="OrthoDB" id="9815825at2"/>
<dbReference type="InterPro" id="IPR000683">
    <property type="entry name" value="Gfo/Idh/MocA-like_OxRdtase_N"/>
</dbReference>
<dbReference type="InterPro" id="IPR051450">
    <property type="entry name" value="Gfo/Idh/MocA_Oxidoreductases"/>
</dbReference>
<dbReference type="Pfam" id="PF01408">
    <property type="entry name" value="GFO_IDH_MocA"/>
    <property type="match status" value="1"/>
</dbReference>
<evidence type="ECO:0000256" key="1">
    <source>
        <dbReference type="ARBA" id="ARBA00010928"/>
    </source>
</evidence>
<proteinExistence type="inferred from homology"/>
<dbReference type="Pfam" id="PF02894">
    <property type="entry name" value="GFO_IDH_MocA_C"/>
    <property type="match status" value="1"/>
</dbReference>
<comment type="similarity">
    <text evidence="1">Belongs to the Gfo/Idh/MocA family.</text>
</comment>
<dbReference type="PANTHER" id="PTHR43377">
    <property type="entry name" value="BILIVERDIN REDUCTASE A"/>
    <property type="match status" value="1"/>
</dbReference>
<reference evidence="4 5" key="1">
    <citation type="submission" date="2018-06" db="EMBL/GenBank/DDBJ databases">
        <authorList>
            <consortium name="Pathogen Informatics"/>
            <person name="Doyle S."/>
        </authorList>
    </citation>
    <scope>NUCLEOTIDE SEQUENCE [LARGE SCALE GENOMIC DNA]</scope>
    <source>
        <strain evidence="5">NCTC 11048</strain>
    </source>
</reference>
<gene>
    <name evidence="4" type="primary">ycjS_1</name>
    <name evidence="4" type="ORF">NCTC11048_00032</name>
</gene>
<dbReference type="PANTHER" id="PTHR43377:SF1">
    <property type="entry name" value="BILIVERDIN REDUCTASE A"/>
    <property type="match status" value="1"/>
</dbReference>
<evidence type="ECO:0000259" key="2">
    <source>
        <dbReference type="Pfam" id="PF01408"/>
    </source>
</evidence>
<evidence type="ECO:0000259" key="3">
    <source>
        <dbReference type="Pfam" id="PF02894"/>
    </source>
</evidence>
<dbReference type="SUPFAM" id="SSF55347">
    <property type="entry name" value="Glyceraldehyde-3-phosphate dehydrogenase-like, C-terminal domain"/>
    <property type="match status" value="1"/>
</dbReference>
<dbReference type="AlphaFoldDB" id="A0A380FZ94"/>
<dbReference type="GO" id="GO:0016491">
    <property type="term" value="F:oxidoreductase activity"/>
    <property type="evidence" value="ECO:0007669"/>
    <property type="project" value="UniProtKB-KW"/>
</dbReference>
<dbReference type="Gene3D" id="3.30.360.10">
    <property type="entry name" value="Dihydrodipicolinate Reductase, domain 2"/>
    <property type="match status" value="1"/>
</dbReference>
<dbReference type="InterPro" id="IPR004104">
    <property type="entry name" value="Gfo/Idh/MocA-like_OxRdtase_C"/>
</dbReference>
<dbReference type="GO" id="GO:0000166">
    <property type="term" value="F:nucleotide binding"/>
    <property type="evidence" value="ECO:0007669"/>
    <property type="project" value="InterPro"/>
</dbReference>
<sequence>MIKYGIIGTGGIAKIHAEIINDIPNVCLFGAHDIVDDNLEKFCSEFNTTPFKDIHSMLEKVDISVICSPNFCHVDHIVKSLDHNCDVLCEKPLSSNLSETNIIRHYNNLQNIKSINLNYRNLTVVKKIMELINNDKIGEIISIRMAFLKNSAYRRKTFTWRDDGSSKLSSGALGDLGVHLLDLATHITDSYVKVETIKTKMMTKVKKKNDSIVQVDDHSETFFMTSNGQYIHIETSKACDEDLCGFYITITGRSGEIKFSSKNEGVVTVSNNDIQEIVQLDDRIYIDPENEFYGWKDSFYYSHIKLLEAIKNRKETAISTFEDGLKAQEVLEHCINSYQQKQYIEFR</sequence>
<name>A0A380FZ94_STAIN</name>
<accession>A0A380FZ94</accession>
<dbReference type="RefSeq" id="WP_115341660.1">
    <property type="nucleotide sequence ID" value="NZ_UHDP01000001.1"/>
</dbReference>
<dbReference type="EMBL" id="UHDP01000001">
    <property type="protein sequence ID" value="SUM43536.1"/>
    <property type="molecule type" value="Genomic_DNA"/>
</dbReference>
<organism evidence="4 5">
    <name type="scientific">Staphylococcus intermedius NCTC 11048</name>
    <dbReference type="NCBI Taxonomy" id="1141106"/>
    <lineage>
        <taxon>Bacteria</taxon>
        <taxon>Bacillati</taxon>
        <taxon>Bacillota</taxon>
        <taxon>Bacilli</taxon>
        <taxon>Bacillales</taxon>
        <taxon>Staphylococcaceae</taxon>
        <taxon>Staphylococcus</taxon>
        <taxon>Staphylococcus intermedius group</taxon>
    </lineage>
</organism>